<dbReference type="EMBL" id="SPUM01000136">
    <property type="protein sequence ID" value="TFW28574.1"/>
    <property type="molecule type" value="Genomic_DNA"/>
</dbReference>
<dbReference type="AlphaFoldDB" id="A0A4Y9STL0"/>
<dbReference type="Pfam" id="PF04237">
    <property type="entry name" value="YjbR"/>
    <property type="match status" value="1"/>
</dbReference>
<keyword evidence="2" id="KW-1185">Reference proteome</keyword>
<dbReference type="InterPro" id="IPR038056">
    <property type="entry name" value="YjbR-like_sf"/>
</dbReference>
<dbReference type="OrthoDB" id="6167040at2"/>
<dbReference type="SUPFAM" id="SSF142906">
    <property type="entry name" value="YjbR-like"/>
    <property type="match status" value="1"/>
</dbReference>
<keyword evidence="1" id="KW-0238">DNA-binding</keyword>
<protein>
    <submittedName>
        <fullName evidence="1">MmcQ/YjbR family DNA-binding protein</fullName>
    </submittedName>
</protein>
<dbReference type="InterPro" id="IPR058532">
    <property type="entry name" value="YjbR/MT2646/Rv2570-like"/>
</dbReference>
<gene>
    <name evidence="1" type="ORF">E4O92_20850</name>
</gene>
<proteinExistence type="predicted"/>
<comment type="caution">
    <text evidence="1">The sequence shown here is derived from an EMBL/GenBank/DDBJ whole genome shotgun (WGS) entry which is preliminary data.</text>
</comment>
<name>A0A4Y9STL0_9BURK</name>
<dbReference type="Proteomes" id="UP000297258">
    <property type="component" value="Unassembled WGS sequence"/>
</dbReference>
<reference evidence="1 2" key="1">
    <citation type="submission" date="2019-03" db="EMBL/GenBank/DDBJ databases">
        <title>Draft genome of Massilia hortus sp. nov., a novel bacterial species of the Oxalobacteraceae family.</title>
        <authorList>
            <person name="Peta V."/>
            <person name="Raths R."/>
            <person name="Bucking H."/>
        </authorList>
    </citation>
    <scope>NUCLEOTIDE SEQUENCE [LARGE SCALE GENOMIC DNA]</scope>
    <source>
        <strain evidence="1 2">ONC3</strain>
    </source>
</reference>
<organism evidence="1 2">
    <name type="scientific">Massilia horti</name>
    <dbReference type="NCBI Taxonomy" id="2562153"/>
    <lineage>
        <taxon>Bacteria</taxon>
        <taxon>Pseudomonadati</taxon>
        <taxon>Pseudomonadota</taxon>
        <taxon>Betaproteobacteria</taxon>
        <taxon>Burkholderiales</taxon>
        <taxon>Oxalobacteraceae</taxon>
        <taxon>Telluria group</taxon>
        <taxon>Massilia</taxon>
    </lineage>
</organism>
<dbReference type="RefSeq" id="WP_135191587.1">
    <property type="nucleotide sequence ID" value="NZ_SPUM01000136.1"/>
</dbReference>
<evidence type="ECO:0000313" key="1">
    <source>
        <dbReference type="EMBL" id="TFW28574.1"/>
    </source>
</evidence>
<accession>A0A4Y9STL0</accession>
<dbReference type="GO" id="GO:0003677">
    <property type="term" value="F:DNA binding"/>
    <property type="evidence" value="ECO:0007669"/>
    <property type="project" value="UniProtKB-KW"/>
</dbReference>
<evidence type="ECO:0000313" key="2">
    <source>
        <dbReference type="Proteomes" id="UP000297258"/>
    </source>
</evidence>
<sequence>MKFSSVRKYALSLPEAAEAPHFNYASFRVRGKIFVTVPPGDEFIHIFVSDESREQALALYPQFVERLMWGNKVIGVRITLAGAIPSVVKGLIFSAWQRKAPKSLQEKAFDTLG</sequence>